<dbReference type="WBParaSite" id="PDA_v2.g12012.t1">
    <property type="protein sequence ID" value="PDA_v2.g12012.t1"/>
    <property type="gene ID" value="PDA_v2.g12012"/>
</dbReference>
<evidence type="ECO:0000256" key="3">
    <source>
        <dbReference type="ARBA" id="ARBA00022777"/>
    </source>
</evidence>
<dbReference type="PRINTS" id="PR00959">
    <property type="entry name" value="MEVGALKINASE"/>
</dbReference>
<evidence type="ECO:0000256" key="1">
    <source>
        <dbReference type="ARBA" id="ARBA00022679"/>
    </source>
</evidence>
<dbReference type="SUPFAM" id="SSF54211">
    <property type="entry name" value="Ribosomal protein S5 domain 2-like"/>
    <property type="match status" value="1"/>
</dbReference>
<dbReference type="InterPro" id="IPR052203">
    <property type="entry name" value="GHMP_Kinase-Related"/>
</dbReference>
<proteinExistence type="predicted"/>
<evidence type="ECO:0000256" key="4">
    <source>
        <dbReference type="ARBA" id="ARBA00022840"/>
    </source>
</evidence>
<dbReference type="SUPFAM" id="SSF55060">
    <property type="entry name" value="GHMP Kinase, C-terminal domain"/>
    <property type="match status" value="1"/>
</dbReference>
<dbReference type="Pfam" id="PF00288">
    <property type="entry name" value="GHMP_kinases_N"/>
    <property type="match status" value="1"/>
</dbReference>
<dbReference type="InterPro" id="IPR020568">
    <property type="entry name" value="Ribosomal_Su5_D2-typ_SF"/>
</dbReference>
<dbReference type="InterPro" id="IPR036554">
    <property type="entry name" value="GHMP_kinase_C_sf"/>
</dbReference>
<reference evidence="7" key="1">
    <citation type="submission" date="2022-11" db="UniProtKB">
        <authorList>
            <consortium name="WormBaseParasite"/>
        </authorList>
    </citation>
    <scope>IDENTIFICATION</scope>
</reference>
<accession>A0A914P9T4</accession>
<dbReference type="Gene3D" id="3.30.230.120">
    <property type="match status" value="1"/>
</dbReference>
<evidence type="ECO:0000313" key="7">
    <source>
        <dbReference type="WBParaSite" id="PDA_v2.g12012.t1"/>
    </source>
</evidence>
<feature type="domain" description="GHMP kinase N-terminal" evidence="5">
    <location>
        <begin position="261"/>
        <end position="331"/>
    </location>
</feature>
<protein>
    <submittedName>
        <fullName evidence="7">GHMP kinase N-terminal domain-containing protein</fullName>
    </submittedName>
</protein>
<dbReference type="GO" id="GO:0042352">
    <property type="term" value="P:GDP-L-fucose salvage"/>
    <property type="evidence" value="ECO:0007669"/>
    <property type="project" value="TreeGrafter"/>
</dbReference>
<dbReference type="AlphaFoldDB" id="A0A914P9T4"/>
<keyword evidence="2" id="KW-0547">Nucleotide-binding</keyword>
<evidence type="ECO:0000256" key="2">
    <source>
        <dbReference type="ARBA" id="ARBA00022741"/>
    </source>
</evidence>
<evidence type="ECO:0000313" key="6">
    <source>
        <dbReference type="Proteomes" id="UP000887578"/>
    </source>
</evidence>
<dbReference type="PANTHER" id="PTHR32463">
    <property type="entry name" value="L-FUCOSE KINASE"/>
    <property type="match status" value="1"/>
</dbReference>
<dbReference type="Proteomes" id="UP000887578">
    <property type="component" value="Unplaced"/>
</dbReference>
<dbReference type="GO" id="GO:0005524">
    <property type="term" value="F:ATP binding"/>
    <property type="evidence" value="ECO:0007669"/>
    <property type="project" value="UniProtKB-KW"/>
</dbReference>
<keyword evidence="3" id="KW-0418">Kinase</keyword>
<dbReference type="PANTHER" id="PTHR32463:SF0">
    <property type="entry name" value="L-FUCOSE KINASE"/>
    <property type="match status" value="1"/>
</dbReference>
<organism evidence="6 7">
    <name type="scientific">Panagrolaimus davidi</name>
    <dbReference type="NCBI Taxonomy" id="227884"/>
    <lineage>
        <taxon>Eukaryota</taxon>
        <taxon>Metazoa</taxon>
        <taxon>Ecdysozoa</taxon>
        <taxon>Nematoda</taxon>
        <taxon>Chromadorea</taxon>
        <taxon>Rhabditida</taxon>
        <taxon>Tylenchina</taxon>
        <taxon>Panagrolaimomorpha</taxon>
        <taxon>Panagrolaimoidea</taxon>
        <taxon>Panagrolaimidae</taxon>
        <taxon>Panagrolaimus</taxon>
    </lineage>
</organism>
<keyword evidence="1" id="KW-0808">Transferase</keyword>
<dbReference type="InterPro" id="IPR006204">
    <property type="entry name" value="GHMP_kinase_N_dom"/>
</dbReference>
<evidence type="ECO:0000259" key="5">
    <source>
        <dbReference type="Pfam" id="PF00288"/>
    </source>
</evidence>
<name>A0A914P9T4_9BILA</name>
<keyword evidence="4" id="KW-0067">ATP-binding</keyword>
<sequence>MDLGQKLYDKAPEILSRSAKEYLKKYLDSEDFEHREKHENCSNENKHKLMLQKVEFLFEISKSKEETDFAVKTAIKWAKNVFEERKDREKAAFEIGNILNHLAISASIRNLPSECSCKINFPLILPPSPTPFKILPKRVRVKIAGRMDIAGGWTDTPPITYELKSPHVLNAAINVDGEKPIKAEIYPLDHLSGLWISTGEGTLRCFETKNEIIENAQKPSESCSLICAVIVASGILEKLESKKWSKDTASFCAKSKQLQFESGDIKFGGLFIQCHSNLPHGSGLGTSSILSGAVLAGLWTLFCKKFSNDDIIKAVLKVEQYHTTGGGWQDQLGGIIPGIKLGTLSSNHSVTYRILPLSKSFEESLNQRLFLIYTGKTRLAKNLLQTVLLNWIQRDLDIVLAFEKLASEAEAAAKQIAAGIFPCEIAESYHEIKKKLAIGSEPIFIGDLIKDLKSAGIVEAAWIAGAGGGGFLYVYLKENISRTDLENHISNFLEYSLLKVSSVKIDNNPMEIEIH</sequence>
<dbReference type="GO" id="GO:0050201">
    <property type="term" value="F:fucokinase activity"/>
    <property type="evidence" value="ECO:0007669"/>
    <property type="project" value="TreeGrafter"/>
</dbReference>
<keyword evidence="6" id="KW-1185">Reference proteome</keyword>